<name>A0AAV2T2I6_CALDB</name>
<evidence type="ECO:0000256" key="1">
    <source>
        <dbReference type="ARBA" id="ARBA00022723"/>
    </source>
</evidence>
<keyword evidence="2" id="KW-0863">Zinc-finger</keyword>
<accession>A0AAV2T2I6</accession>
<sequence length="570" mass="64653">MEDLLGTSSSATDFSPTVAPASGIKLLEKKSPVDSSPESLGTRKRIRSTCHLRQLVDECLEKVERAELDVLIQEYFPRLHQFRSTTNGQVHRCVRSNSPVKRPQPALSLEELQQAARTLKALCKKLLPARRRRRKREINQFYENKNSGCNGSLPGTWVECHLCKKWRYLPHIHDPSLLEVEWQCSLDPKLAARCVNDTEICNPCDVPQSPLLEEDEGDFIFTSFAVGSVVWAKIQGYPEWPAMVYYNRQGKYCEFDSLTRNVAYYHVVFLDPTRSTVSRVRADKIRKFTSRDELNQSLCTSKYRKRLEAAAQEAEDALLLSIQDRLNAYGYDYTESPKISKRQKTKSESEPFRTSKYRKRLEAAAQEAEDALLLSIQDRLNAYGYDYNESPKISKRQKTKSEPVSFRVERKPCNKRGIAATKKVGPPSSTEYASCSSLTEASSVRSSSGQDEKDPFGDCLSPGFLKPADEEYFMYCNQETSDFEETSGNCLHSHQPLSEVIDASSKLPFLHNELSSAFYMDLAQEDLKAYCFSAAVKPPIAKQTKPKSTESLPLSLANIPFYLQLLPTED</sequence>
<dbReference type="AlphaFoldDB" id="A0AAV2T2I6"/>
<keyword evidence="3" id="KW-0862">Zinc</keyword>
<dbReference type="PROSITE" id="PS50812">
    <property type="entry name" value="PWWP"/>
    <property type="match status" value="1"/>
</dbReference>
<evidence type="ECO:0000259" key="4">
    <source>
        <dbReference type="PROSITE" id="PS50812"/>
    </source>
</evidence>
<proteinExistence type="predicted"/>
<dbReference type="Gene3D" id="2.30.30.140">
    <property type="match status" value="1"/>
</dbReference>
<dbReference type="GO" id="GO:0008270">
    <property type="term" value="F:zinc ion binding"/>
    <property type="evidence" value="ECO:0007669"/>
    <property type="project" value="UniProtKB-KW"/>
</dbReference>
<evidence type="ECO:0000259" key="5">
    <source>
        <dbReference type="PROSITE" id="PS51050"/>
    </source>
</evidence>
<dbReference type="InterPro" id="IPR042778">
    <property type="entry name" value="ZCWPW1/ZCWPW2"/>
</dbReference>
<dbReference type="PROSITE" id="PS51050">
    <property type="entry name" value="ZF_CW"/>
    <property type="match status" value="1"/>
</dbReference>
<evidence type="ECO:0000256" key="2">
    <source>
        <dbReference type="ARBA" id="ARBA00022771"/>
    </source>
</evidence>
<dbReference type="Proteomes" id="UP001497525">
    <property type="component" value="Unassembled WGS sequence"/>
</dbReference>
<dbReference type="EMBL" id="CAXLJL010000068">
    <property type="protein sequence ID" value="CAL5130638.1"/>
    <property type="molecule type" value="Genomic_DNA"/>
</dbReference>
<evidence type="ECO:0000313" key="6">
    <source>
        <dbReference type="EMBL" id="CAL5130638.1"/>
    </source>
</evidence>
<dbReference type="InterPro" id="IPR011124">
    <property type="entry name" value="Znf_CW"/>
</dbReference>
<reference evidence="6" key="1">
    <citation type="submission" date="2024-06" db="EMBL/GenBank/DDBJ databases">
        <authorList>
            <person name="Liu X."/>
            <person name="Lenzi L."/>
            <person name="Haldenby T S."/>
            <person name="Uol C."/>
        </authorList>
    </citation>
    <scope>NUCLEOTIDE SEQUENCE</scope>
</reference>
<keyword evidence="1" id="KW-0479">Metal-binding</keyword>
<feature type="domain" description="CW-type" evidence="5">
    <location>
        <begin position="151"/>
        <end position="212"/>
    </location>
</feature>
<dbReference type="PANTHER" id="PTHR15999">
    <property type="entry name" value="ZINC FINGER CW-TYPE PWWP DOMAIN PROTEIN 1"/>
    <property type="match status" value="1"/>
</dbReference>
<protein>
    <recommendedName>
        <fullName evidence="8">Zinc finger CW-type PWWP domain protein 1</fullName>
    </recommendedName>
</protein>
<dbReference type="Pfam" id="PF00855">
    <property type="entry name" value="PWWP"/>
    <property type="match status" value="1"/>
</dbReference>
<dbReference type="GO" id="GO:0005634">
    <property type="term" value="C:nucleus"/>
    <property type="evidence" value="ECO:0007669"/>
    <property type="project" value="TreeGrafter"/>
</dbReference>
<dbReference type="SUPFAM" id="SSF63748">
    <property type="entry name" value="Tudor/PWWP/MBT"/>
    <property type="match status" value="1"/>
</dbReference>
<dbReference type="PANTHER" id="PTHR15999:SF2">
    <property type="entry name" value="ZINC FINGER CW-TYPE PWWP DOMAIN PROTEIN 1"/>
    <property type="match status" value="1"/>
</dbReference>
<dbReference type="Pfam" id="PF07496">
    <property type="entry name" value="zf-CW"/>
    <property type="match status" value="1"/>
</dbReference>
<dbReference type="Gene3D" id="3.30.40.100">
    <property type="match status" value="1"/>
</dbReference>
<evidence type="ECO:0000313" key="7">
    <source>
        <dbReference type="Proteomes" id="UP001497525"/>
    </source>
</evidence>
<evidence type="ECO:0008006" key="8">
    <source>
        <dbReference type="Google" id="ProtNLM"/>
    </source>
</evidence>
<evidence type="ECO:0000256" key="3">
    <source>
        <dbReference type="ARBA" id="ARBA00022833"/>
    </source>
</evidence>
<gene>
    <name evidence="6" type="ORF">CDAUBV1_LOCUS2812</name>
</gene>
<organism evidence="6 7">
    <name type="scientific">Calicophoron daubneyi</name>
    <name type="common">Rumen fluke</name>
    <name type="synonym">Paramphistomum daubneyi</name>
    <dbReference type="NCBI Taxonomy" id="300641"/>
    <lineage>
        <taxon>Eukaryota</taxon>
        <taxon>Metazoa</taxon>
        <taxon>Spiralia</taxon>
        <taxon>Lophotrochozoa</taxon>
        <taxon>Platyhelminthes</taxon>
        <taxon>Trematoda</taxon>
        <taxon>Digenea</taxon>
        <taxon>Plagiorchiida</taxon>
        <taxon>Pronocephalata</taxon>
        <taxon>Paramphistomoidea</taxon>
        <taxon>Paramphistomidae</taxon>
        <taxon>Calicophoron</taxon>
    </lineage>
</organism>
<comment type="caution">
    <text evidence="6">The sequence shown here is derived from an EMBL/GenBank/DDBJ whole genome shotgun (WGS) entry which is preliminary data.</text>
</comment>
<dbReference type="InterPro" id="IPR000313">
    <property type="entry name" value="PWWP_dom"/>
</dbReference>
<feature type="domain" description="PWWP" evidence="4">
    <location>
        <begin position="226"/>
        <end position="291"/>
    </location>
</feature>